<dbReference type="Proteomes" id="UP000789366">
    <property type="component" value="Unassembled WGS sequence"/>
</dbReference>
<accession>A0ACA9QNC1</accession>
<protein>
    <submittedName>
        <fullName evidence="1">13101_t:CDS:1</fullName>
    </submittedName>
</protein>
<feature type="non-terminal residue" evidence="1">
    <location>
        <position position="246"/>
    </location>
</feature>
<organism evidence="1 2">
    <name type="scientific">Cetraspora pellucida</name>
    <dbReference type="NCBI Taxonomy" id="1433469"/>
    <lineage>
        <taxon>Eukaryota</taxon>
        <taxon>Fungi</taxon>
        <taxon>Fungi incertae sedis</taxon>
        <taxon>Mucoromycota</taxon>
        <taxon>Glomeromycotina</taxon>
        <taxon>Glomeromycetes</taxon>
        <taxon>Diversisporales</taxon>
        <taxon>Gigasporaceae</taxon>
        <taxon>Cetraspora</taxon>
    </lineage>
</organism>
<gene>
    <name evidence="1" type="ORF">SPELUC_LOCUS14528</name>
</gene>
<feature type="non-terminal residue" evidence="1">
    <location>
        <position position="1"/>
    </location>
</feature>
<evidence type="ECO:0000313" key="2">
    <source>
        <dbReference type="Proteomes" id="UP000789366"/>
    </source>
</evidence>
<reference evidence="1" key="1">
    <citation type="submission" date="2021-06" db="EMBL/GenBank/DDBJ databases">
        <authorList>
            <person name="Kallberg Y."/>
            <person name="Tangrot J."/>
            <person name="Rosling A."/>
        </authorList>
    </citation>
    <scope>NUCLEOTIDE SEQUENCE</scope>
    <source>
        <strain evidence="1">28 12/20/2015</strain>
    </source>
</reference>
<keyword evidence="2" id="KW-1185">Reference proteome</keyword>
<evidence type="ECO:0000313" key="1">
    <source>
        <dbReference type="EMBL" id="CAG8751738.1"/>
    </source>
</evidence>
<name>A0ACA9QNC1_9GLOM</name>
<sequence>DKTRIGKGGFGIVYKAYSKDKKQTVALKTLDYDHEHSFDNFIREVKYTTKVNHDNIIQFFGITQDSETRTYYMVLQFANSGDLRCYLNEHFSKLDWPTKIRMAKEISSGINCLHSANIVHRDLNILVHDGRMIITDFGLSKLLDNSTKSITGGTCAYSDPQYLQSPFMYRRNKPSDIYSLGVLFWELSSGIPPFRALKDLVEITLYVIKGNREIPIEGTPVDFKNLYCAAWSVDPDSRPDIKEICN</sequence>
<dbReference type="EMBL" id="CAJVPW010043212">
    <property type="protein sequence ID" value="CAG8751738.1"/>
    <property type="molecule type" value="Genomic_DNA"/>
</dbReference>
<comment type="caution">
    <text evidence="1">The sequence shown here is derived from an EMBL/GenBank/DDBJ whole genome shotgun (WGS) entry which is preliminary data.</text>
</comment>
<proteinExistence type="predicted"/>